<dbReference type="HOGENOM" id="CLU_020111_0_0_6"/>
<feature type="coiled-coil region" evidence="1">
    <location>
        <begin position="599"/>
        <end position="688"/>
    </location>
</feature>
<protein>
    <recommendedName>
        <fullName evidence="4">Portal protein</fullName>
    </recommendedName>
</protein>
<dbReference type="AlphaFoldDB" id="Q7ME31"/>
<sequence>MADEIMNELAKLDDFMIRILSDIDGQPDWRSAAKVANAYYDGDQLSPKVREKLEERGQPTTVHNLIAPTIDGVLGMEAKTRTDLLVCADDPDEQMELMAEAVNAEFSDAARLGRLDKARSEAYASMIKSGVGFVEAYRNPNPFGPKYKIKQVPRDEMFWDWFSTEGDWSDCRWAMRMRWMDIDELATLVPDKASILEYAKKDWKGFIDVENLEGLDPHLTSAHQAFNNWSRDHSEYLSHNRERIRLQVVYVRHIERKPVVETQDGRVVEFNQNDLPQAMAIAMGRATVRQAQVSRIKEEWYAGMYHLMSRDCDAPFGMFPIVPFWGFRKDSSGEPYGLIARAIPAQDEVNFRRIKLTWLLQAKRVLMDEDATNMSQQQVLEEVERPDGLIKLNPNRKNQKSIADVFQVQQDFNIAAQQFNVMQDSMKLIQDTMGVYGAFLGQESNATSGIAIANLVEQGATTLAEINDNYNFGSQLLGELLLGYILEDMKQQQNKAIVINRDDKRKRKTVVVNEVGEGGLINNDLTRLRAHIALAPIQQTAAYKSQLAERMMMITAQLPPEVQITVIDLVLELTDVPNKQEFMERVRSALNIQKDPEDMTEEEQAAVQQQQQQQQALQQKQLELQMREMEAKVLKLESEAKNIMAKAQREVGLTDSQRYDNAKTQAETKRIMQEIESLNLEMQAMQGQMLQTVESMIDQL</sequence>
<dbReference type="KEGG" id="vvy:VVA0853"/>
<organism evidence="2 3">
    <name type="scientific">Vibrio vulnificus (strain YJ016)</name>
    <dbReference type="NCBI Taxonomy" id="196600"/>
    <lineage>
        <taxon>Bacteria</taxon>
        <taxon>Pseudomonadati</taxon>
        <taxon>Pseudomonadota</taxon>
        <taxon>Gammaproteobacteria</taxon>
        <taxon>Vibrionales</taxon>
        <taxon>Vibrionaceae</taxon>
        <taxon>Vibrio</taxon>
    </lineage>
</organism>
<evidence type="ECO:0008006" key="4">
    <source>
        <dbReference type="Google" id="ProtNLM"/>
    </source>
</evidence>
<gene>
    <name evidence="2" type="ordered locus">VVA0853</name>
</gene>
<dbReference type="EMBL" id="BA000038">
    <property type="protein sequence ID" value="BAC96879.1"/>
    <property type="molecule type" value="Genomic_DNA"/>
</dbReference>
<dbReference type="Proteomes" id="UP000002675">
    <property type="component" value="Chromosome II"/>
</dbReference>
<evidence type="ECO:0000256" key="1">
    <source>
        <dbReference type="SAM" id="Coils"/>
    </source>
</evidence>
<proteinExistence type="predicted"/>
<evidence type="ECO:0000313" key="3">
    <source>
        <dbReference type="Proteomes" id="UP000002675"/>
    </source>
</evidence>
<dbReference type="Pfam" id="PF16510">
    <property type="entry name" value="P22_portal"/>
    <property type="match status" value="1"/>
</dbReference>
<name>Q7ME31_VIBVY</name>
<dbReference type="InterPro" id="IPR032427">
    <property type="entry name" value="P22_portal"/>
</dbReference>
<keyword evidence="1" id="KW-0175">Coiled coil</keyword>
<accession>Q7ME31</accession>
<reference evidence="2 3" key="1">
    <citation type="journal article" date="2003" name="Genome Res.">
        <title>Comparative genome analysis of Vibrio vulnificus, a marine pathogen.</title>
        <authorList>
            <person name="Chen C.Y."/>
            <person name="Wu K.M."/>
            <person name="Chang Y.C."/>
            <person name="Chang C.H."/>
            <person name="Tsai H.C."/>
            <person name="Liao T.L."/>
            <person name="Liu Y.M."/>
            <person name="Chen H.J."/>
            <person name="Shen A.B."/>
            <person name="Li J.C."/>
            <person name="Su T.L."/>
            <person name="Shao C.P."/>
            <person name="Lee C.T."/>
            <person name="Hor L.I."/>
            <person name="Tsai S.F."/>
        </authorList>
    </citation>
    <scope>NUCLEOTIDE SEQUENCE [LARGE SCALE GENOMIC DNA]</scope>
    <source>
        <strain evidence="2 3">YJ016</strain>
    </source>
</reference>
<evidence type="ECO:0000313" key="2">
    <source>
        <dbReference type="EMBL" id="BAC96879.1"/>
    </source>
</evidence>